<dbReference type="GO" id="GO:0004553">
    <property type="term" value="F:hydrolase activity, hydrolyzing O-glycosyl compounds"/>
    <property type="evidence" value="ECO:0007669"/>
    <property type="project" value="InterPro"/>
</dbReference>
<gene>
    <name evidence="8" type="ORF">CHH67_16130</name>
</gene>
<dbReference type="RefSeq" id="WP_095266235.1">
    <property type="nucleotide sequence ID" value="NZ_NPBY01000047.1"/>
</dbReference>
<evidence type="ECO:0000256" key="2">
    <source>
        <dbReference type="ARBA" id="ARBA00023295"/>
    </source>
</evidence>
<dbReference type="PROSITE" id="PS51910">
    <property type="entry name" value="GH18_2"/>
    <property type="match status" value="1"/>
</dbReference>
<dbReference type="Gene3D" id="3.10.50.10">
    <property type="match status" value="1"/>
</dbReference>
<feature type="domain" description="GH18" evidence="7">
    <location>
        <begin position="224"/>
        <end position="531"/>
    </location>
</feature>
<proteinExistence type="inferred from homology"/>
<evidence type="ECO:0000313" key="9">
    <source>
        <dbReference type="Proteomes" id="UP000215596"/>
    </source>
</evidence>
<dbReference type="InterPro" id="IPR011583">
    <property type="entry name" value="Chitinase_II/V-like_cat"/>
</dbReference>
<dbReference type="Pfam" id="PF00395">
    <property type="entry name" value="SLH"/>
    <property type="match status" value="3"/>
</dbReference>
<dbReference type="PROSITE" id="PS51272">
    <property type="entry name" value="SLH"/>
    <property type="match status" value="3"/>
</dbReference>
<evidence type="ECO:0000259" key="6">
    <source>
        <dbReference type="PROSITE" id="PS51272"/>
    </source>
</evidence>
<evidence type="ECO:0000313" key="8">
    <source>
        <dbReference type="EMBL" id="PAD75150.1"/>
    </source>
</evidence>
<dbReference type="GO" id="GO:0008061">
    <property type="term" value="F:chitin binding"/>
    <property type="evidence" value="ECO:0007669"/>
    <property type="project" value="InterPro"/>
</dbReference>
<dbReference type="PANTHER" id="PTHR46066">
    <property type="entry name" value="CHITINASE DOMAIN-CONTAINING PROTEIN 1 FAMILY MEMBER"/>
    <property type="match status" value="1"/>
</dbReference>
<dbReference type="InterPro" id="IPR001223">
    <property type="entry name" value="Glyco_hydro18_cat"/>
</dbReference>
<comment type="caution">
    <text evidence="8">The sequence shown here is derived from an EMBL/GenBank/DDBJ whole genome shotgun (WGS) entry which is preliminary data.</text>
</comment>
<sequence>MKKWMLSFTLLSLMAAASCNHALAYAKAPSPPSFHDVSGSFAQEAVVRLAGKGIVNGDGQGAFLPKDPVTRAEFTAMLLRMLELQPVHNDLQAFRDVDESAWYYGYIHAGVNLSLVEGNGYLFEPNRMINRQEAAVMVMRALKQTDGYTGHLEGVYGDAWQIASWARSAIARSTDAGLLTGDRGKFRPLDLMTREEAAALLDRALTAGDVSAAVEAGRKASDATIRMGWLYNGTASQYIAYAKRAQLDVLVPRWYFLEPSGALTDHTDDRLLQWSRSSGTKVWAMVGNRGNAESTHQLLSSADKQKAVISTLRGYVNKYDLDGINLDFENVRPEDRAGLTAFVASLSTEMHKANAVLSVDVSPDLNTDWTAAFDYAALGHYADYIVLMGYDQHWSGSPKAGSVSSQPWLSGAVNKLLTQVPASKSILAAPLYTRDWQLGPAVTSQDISLVEQGNRIRQRRAQLAWDEVMGQYTASYTLSGNAHRIWTEDARSLSLKHAIGASRGLAGYAYWYMGGETADVWPAISNALQFTDYRFKL</sequence>
<evidence type="ECO:0000256" key="5">
    <source>
        <dbReference type="SAM" id="SignalP"/>
    </source>
</evidence>
<feature type="domain" description="SLH" evidence="6">
    <location>
        <begin position="29"/>
        <end position="92"/>
    </location>
</feature>
<dbReference type="InterPro" id="IPR029070">
    <property type="entry name" value="Chitinase_insertion_sf"/>
</dbReference>
<dbReference type="AlphaFoldDB" id="A0A268EPU2"/>
<protein>
    <submittedName>
        <fullName evidence="8">Glycoside hydrolase</fullName>
    </submittedName>
</protein>
<feature type="domain" description="SLH" evidence="6">
    <location>
        <begin position="153"/>
        <end position="215"/>
    </location>
</feature>
<evidence type="ECO:0000256" key="1">
    <source>
        <dbReference type="ARBA" id="ARBA00022801"/>
    </source>
</evidence>
<dbReference type="PANTHER" id="PTHR46066:SF2">
    <property type="entry name" value="CHITINASE DOMAIN-CONTAINING PROTEIN 1"/>
    <property type="match status" value="1"/>
</dbReference>
<dbReference type="SMART" id="SM00636">
    <property type="entry name" value="Glyco_18"/>
    <property type="match status" value="1"/>
</dbReference>
<dbReference type="Gene3D" id="3.20.20.80">
    <property type="entry name" value="Glycosidases"/>
    <property type="match status" value="1"/>
</dbReference>
<evidence type="ECO:0000259" key="7">
    <source>
        <dbReference type="PROSITE" id="PS51910"/>
    </source>
</evidence>
<dbReference type="OrthoDB" id="9775889at2"/>
<accession>A0A268EPU2</accession>
<dbReference type="EMBL" id="NPBY01000047">
    <property type="protein sequence ID" value="PAD75150.1"/>
    <property type="molecule type" value="Genomic_DNA"/>
</dbReference>
<dbReference type="SUPFAM" id="SSF51445">
    <property type="entry name" value="(Trans)glycosidases"/>
    <property type="match status" value="1"/>
</dbReference>
<comment type="similarity">
    <text evidence="4">Belongs to the glycosyl hydrolase 18 family.</text>
</comment>
<name>A0A268EPU2_9BACL</name>
<dbReference type="PROSITE" id="PS51257">
    <property type="entry name" value="PROKAR_LIPOPROTEIN"/>
    <property type="match status" value="1"/>
</dbReference>
<dbReference type="PROSITE" id="PS01095">
    <property type="entry name" value="GH18_1"/>
    <property type="match status" value="1"/>
</dbReference>
<dbReference type="InterPro" id="IPR017853">
    <property type="entry name" value="GH"/>
</dbReference>
<feature type="chain" id="PRO_5032731325" evidence="5">
    <location>
        <begin position="25"/>
        <end position="537"/>
    </location>
</feature>
<keyword evidence="5" id="KW-0732">Signal</keyword>
<dbReference type="InterPro" id="IPR001579">
    <property type="entry name" value="Glyco_hydro_18_chit_AS"/>
</dbReference>
<evidence type="ECO:0000256" key="4">
    <source>
        <dbReference type="RuleBase" id="RU004453"/>
    </source>
</evidence>
<dbReference type="InterPro" id="IPR001119">
    <property type="entry name" value="SLH_dom"/>
</dbReference>
<feature type="signal peptide" evidence="5">
    <location>
        <begin position="1"/>
        <end position="24"/>
    </location>
</feature>
<reference evidence="8 9" key="1">
    <citation type="submission" date="2017-07" db="EMBL/GenBank/DDBJ databases">
        <title>Isolation and whole genome analysis of endospore-forming bacteria from heroin.</title>
        <authorList>
            <person name="Kalinowski J."/>
            <person name="Ahrens B."/>
            <person name="Al-Dilaimi A."/>
            <person name="Winkler A."/>
            <person name="Wibberg D."/>
            <person name="Schleenbecker U."/>
            <person name="Ruckert C."/>
            <person name="Wolfel R."/>
            <person name="Grass G."/>
        </authorList>
    </citation>
    <scope>NUCLEOTIDE SEQUENCE [LARGE SCALE GENOMIC DNA]</scope>
    <source>
        <strain evidence="8 9">7537-G1</strain>
    </source>
</reference>
<keyword evidence="2 3" id="KW-0326">Glycosidase</keyword>
<dbReference type="GO" id="GO:0005975">
    <property type="term" value="P:carbohydrate metabolic process"/>
    <property type="evidence" value="ECO:0007669"/>
    <property type="project" value="InterPro"/>
</dbReference>
<dbReference type="Pfam" id="PF00704">
    <property type="entry name" value="Glyco_hydro_18"/>
    <property type="match status" value="1"/>
</dbReference>
<feature type="domain" description="SLH" evidence="6">
    <location>
        <begin position="93"/>
        <end position="152"/>
    </location>
</feature>
<keyword evidence="1 3" id="KW-0378">Hydrolase</keyword>
<organism evidence="8 9">
    <name type="scientific">Paenibacillus campinasensis</name>
    <dbReference type="NCBI Taxonomy" id="66347"/>
    <lineage>
        <taxon>Bacteria</taxon>
        <taxon>Bacillati</taxon>
        <taxon>Bacillota</taxon>
        <taxon>Bacilli</taxon>
        <taxon>Bacillales</taxon>
        <taxon>Paenibacillaceae</taxon>
        <taxon>Paenibacillus</taxon>
    </lineage>
</organism>
<evidence type="ECO:0000256" key="3">
    <source>
        <dbReference type="RuleBase" id="RU000489"/>
    </source>
</evidence>
<dbReference type="Proteomes" id="UP000215596">
    <property type="component" value="Unassembled WGS sequence"/>
</dbReference>